<dbReference type="InterPro" id="IPR008889">
    <property type="entry name" value="VQ"/>
</dbReference>
<keyword evidence="3" id="KW-1185">Reference proteome</keyword>
<dbReference type="AlphaFoldDB" id="A0A8T2R7V6"/>
<feature type="domain" description="VQ" evidence="1">
    <location>
        <begin position="17"/>
        <end position="36"/>
    </location>
</feature>
<dbReference type="EMBL" id="CM035434">
    <property type="protein sequence ID" value="KAH7292446.1"/>
    <property type="molecule type" value="Genomic_DNA"/>
</dbReference>
<dbReference type="Proteomes" id="UP000825935">
    <property type="component" value="Chromosome 29"/>
</dbReference>
<organism evidence="2 3">
    <name type="scientific">Ceratopteris richardii</name>
    <name type="common">Triangle waterfern</name>
    <dbReference type="NCBI Taxonomy" id="49495"/>
    <lineage>
        <taxon>Eukaryota</taxon>
        <taxon>Viridiplantae</taxon>
        <taxon>Streptophyta</taxon>
        <taxon>Embryophyta</taxon>
        <taxon>Tracheophyta</taxon>
        <taxon>Polypodiopsida</taxon>
        <taxon>Polypodiidae</taxon>
        <taxon>Polypodiales</taxon>
        <taxon>Pteridineae</taxon>
        <taxon>Pteridaceae</taxon>
        <taxon>Parkerioideae</taxon>
        <taxon>Ceratopteris</taxon>
    </lineage>
</organism>
<evidence type="ECO:0000313" key="2">
    <source>
        <dbReference type="EMBL" id="KAH7292446.1"/>
    </source>
</evidence>
<gene>
    <name evidence="2" type="ORF">KP509_29G069000</name>
</gene>
<reference evidence="2" key="1">
    <citation type="submission" date="2021-08" db="EMBL/GenBank/DDBJ databases">
        <title>WGS assembly of Ceratopteris richardii.</title>
        <authorList>
            <person name="Marchant D.B."/>
            <person name="Chen G."/>
            <person name="Jenkins J."/>
            <person name="Shu S."/>
            <person name="Leebens-Mack J."/>
            <person name="Grimwood J."/>
            <person name="Schmutz J."/>
            <person name="Soltis P."/>
            <person name="Soltis D."/>
            <person name="Chen Z.-H."/>
        </authorList>
    </citation>
    <scope>NUCLEOTIDE SEQUENCE</scope>
    <source>
        <strain evidence="2">Whitten #5841</strain>
        <tissue evidence="2">Leaf</tissue>
    </source>
</reference>
<name>A0A8T2R7V6_CERRI</name>
<dbReference type="Pfam" id="PF05678">
    <property type="entry name" value="VQ"/>
    <property type="match status" value="1"/>
</dbReference>
<evidence type="ECO:0000259" key="1">
    <source>
        <dbReference type="Pfam" id="PF05678"/>
    </source>
</evidence>
<dbReference type="OrthoDB" id="693437at2759"/>
<protein>
    <recommendedName>
        <fullName evidence="1">VQ domain-containing protein</fullName>
    </recommendedName>
</protein>
<comment type="caution">
    <text evidence="2">The sequence shown here is derived from an EMBL/GenBank/DDBJ whole genome shotgun (WGS) entry which is preliminary data.</text>
</comment>
<proteinExistence type="predicted"/>
<sequence length="52" mass="5759">MSQRTLPIIHVVEEQAPTIVYADIANFRSVVQNLTGWSVSSGDTSRGQRKTI</sequence>
<accession>A0A8T2R7V6</accession>
<evidence type="ECO:0000313" key="3">
    <source>
        <dbReference type="Proteomes" id="UP000825935"/>
    </source>
</evidence>